<feature type="region of interest" description="Disordered" evidence="14">
    <location>
        <begin position="1827"/>
        <end position="1858"/>
    </location>
</feature>
<keyword evidence="9" id="KW-0227">DNA damage</keyword>
<dbReference type="PROSITE" id="PS50172">
    <property type="entry name" value="BRCT"/>
    <property type="match status" value="1"/>
</dbReference>
<dbReference type="eggNOG" id="KOG2093">
    <property type="taxonomic scope" value="Eukaryota"/>
</dbReference>
<keyword evidence="12" id="KW-0234">DNA repair</keyword>
<dbReference type="InterPro" id="IPR025527">
    <property type="entry name" value="HUWE1/Rev1_UBM"/>
</dbReference>
<dbReference type="GO" id="GO:0003684">
    <property type="term" value="F:damaged DNA binding"/>
    <property type="evidence" value="ECO:0007669"/>
    <property type="project" value="InterPro"/>
</dbReference>
<feature type="compositionally biased region" description="Low complexity" evidence="14">
    <location>
        <begin position="382"/>
        <end position="402"/>
    </location>
</feature>
<evidence type="ECO:0000256" key="9">
    <source>
        <dbReference type="ARBA" id="ARBA00022763"/>
    </source>
</evidence>
<dbReference type="InterPro" id="IPR036775">
    <property type="entry name" value="DNA_pol_Y-fam_lit_finger_sf"/>
</dbReference>
<dbReference type="Gene3D" id="3.30.70.270">
    <property type="match status" value="1"/>
</dbReference>
<dbReference type="InterPro" id="IPR036420">
    <property type="entry name" value="BRCT_dom_sf"/>
</dbReference>
<feature type="region of interest" description="Disordered" evidence="14">
    <location>
        <begin position="1620"/>
        <end position="1716"/>
    </location>
</feature>
<feature type="compositionally biased region" description="Low complexity" evidence="14">
    <location>
        <begin position="1310"/>
        <end position="1325"/>
    </location>
</feature>
<keyword evidence="18" id="KW-1185">Reference proteome</keyword>
<dbReference type="Pfam" id="PF21999">
    <property type="entry name" value="IMS_HHH_1"/>
    <property type="match status" value="1"/>
</dbReference>
<evidence type="ECO:0000256" key="10">
    <source>
        <dbReference type="ARBA" id="ARBA00022842"/>
    </source>
</evidence>
<dbReference type="CDD" id="cd17719">
    <property type="entry name" value="BRCT_Rev1"/>
    <property type="match status" value="1"/>
</dbReference>
<dbReference type="InterPro" id="IPR001126">
    <property type="entry name" value="UmuC"/>
</dbReference>
<feature type="compositionally biased region" description="Low complexity" evidence="14">
    <location>
        <begin position="1145"/>
        <end position="1157"/>
    </location>
</feature>
<feature type="region of interest" description="Disordered" evidence="14">
    <location>
        <begin position="1"/>
        <end position="39"/>
    </location>
</feature>
<dbReference type="Pfam" id="PF00533">
    <property type="entry name" value="BRCT"/>
    <property type="match status" value="1"/>
</dbReference>
<feature type="compositionally biased region" description="Gly residues" evidence="14">
    <location>
        <begin position="1345"/>
        <end position="1360"/>
    </location>
</feature>
<gene>
    <name evidence="17" type="ORF">VOLCADRAFT_97374</name>
</gene>
<feature type="compositionally biased region" description="Low complexity" evidence="14">
    <location>
        <begin position="1225"/>
        <end position="1234"/>
    </location>
</feature>
<dbReference type="PANTHER" id="PTHR45990">
    <property type="entry name" value="DNA REPAIR PROTEIN REV1"/>
    <property type="match status" value="1"/>
</dbReference>
<dbReference type="InterPro" id="IPR043502">
    <property type="entry name" value="DNA/RNA_pol_sf"/>
</dbReference>
<feature type="region of interest" description="Disordered" evidence="14">
    <location>
        <begin position="1771"/>
        <end position="1806"/>
    </location>
</feature>
<dbReference type="InterPro" id="IPR001357">
    <property type="entry name" value="BRCT_dom"/>
</dbReference>
<dbReference type="EMBL" id="GL378381">
    <property type="protein sequence ID" value="EFJ42568.1"/>
    <property type="molecule type" value="Genomic_DNA"/>
</dbReference>
<dbReference type="InterPro" id="IPR017961">
    <property type="entry name" value="DNA_pol_Y-fam_little_finger"/>
</dbReference>
<evidence type="ECO:0000313" key="18">
    <source>
        <dbReference type="Proteomes" id="UP000001058"/>
    </source>
</evidence>
<dbReference type="GO" id="GO:0003887">
    <property type="term" value="F:DNA-directed DNA polymerase activity"/>
    <property type="evidence" value="ECO:0007669"/>
    <property type="project" value="InterPro"/>
</dbReference>
<dbReference type="SUPFAM" id="SSF100879">
    <property type="entry name" value="Lesion bypass DNA polymerase (Y-family), little finger domain"/>
    <property type="match status" value="1"/>
</dbReference>
<proteinExistence type="inferred from homology"/>
<feature type="compositionally biased region" description="Low complexity" evidence="14">
    <location>
        <begin position="998"/>
        <end position="1035"/>
    </location>
</feature>
<feature type="compositionally biased region" description="Gly residues" evidence="14">
    <location>
        <begin position="1535"/>
        <end position="1546"/>
    </location>
</feature>
<feature type="compositionally biased region" description="Acidic residues" evidence="14">
    <location>
        <begin position="1480"/>
        <end position="1489"/>
    </location>
</feature>
<dbReference type="Pfam" id="PF14377">
    <property type="entry name" value="UBM"/>
    <property type="match status" value="2"/>
</dbReference>
<dbReference type="Gene3D" id="3.40.50.10190">
    <property type="entry name" value="BRCT domain"/>
    <property type="match status" value="1"/>
</dbReference>
<keyword evidence="5" id="KW-0237">DNA synthesis</keyword>
<dbReference type="STRING" id="3068.D8UCK7"/>
<feature type="domain" description="BRCT" evidence="15">
    <location>
        <begin position="65"/>
        <end position="173"/>
    </location>
</feature>
<feature type="region of interest" description="Disordered" evidence="14">
    <location>
        <begin position="930"/>
        <end position="1035"/>
    </location>
</feature>
<keyword evidence="7" id="KW-0548">Nucleotidyltransferase</keyword>
<evidence type="ECO:0000256" key="8">
    <source>
        <dbReference type="ARBA" id="ARBA00022723"/>
    </source>
</evidence>
<dbReference type="SUPFAM" id="SSF56672">
    <property type="entry name" value="DNA/RNA polymerases"/>
    <property type="match status" value="1"/>
</dbReference>
<feature type="compositionally biased region" description="Low complexity" evidence="14">
    <location>
        <begin position="333"/>
        <end position="344"/>
    </location>
</feature>
<feature type="compositionally biased region" description="Low complexity" evidence="14">
    <location>
        <begin position="458"/>
        <end position="469"/>
    </location>
</feature>
<dbReference type="PROSITE" id="PS50173">
    <property type="entry name" value="UMUC"/>
    <property type="match status" value="1"/>
</dbReference>
<dbReference type="Gene3D" id="6.10.250.1490">
    <property type="match status" value="1"/>
</dbReference>
<sequence>MADPRGHRERTDAAATGRNEEKQQRDGKDPAESMHHDGSFGRYMQLKVVKLREQFDAQQLQNIATKSDIFRGVSIYVNGFTRPSHAELKQLMALHGGRFENYLNRDSVTHIICSNLPDTKIKQLAHERRGTAPPAPPAAVDKRAAKPIPIVRPEWVVASINAGRLLPISDFQLEPLSAAHPNQRRLFDFKRHAAPKLPPEELYPVLMGQGQGQGQVGQQQQEEGRQQQQEKGLERQGQQQKQQQQQEEEEELEGRRPEEVHEVGEGRPAKRQRVTRSVVRGEPGQGPGAGRAHELRVWQVQHRGEEEEGEGGQQQQQQQCPSAMHQRVRATAQGPQQQQQPLLPHGFVDSVAPGGTRAALLHQAGGLGTGPGPPSSHPRRPYPAAAAAGTGMAGTSSGISVPVPLPLPCPARPRGSGSPPPPHTAVEGASRGGGGGGVAVPPASANEAATRVAGGPGTSTAAANATAAVPGGGGAARGSASPSGGSGSSPGVRRSRGGGSPQSGDQAQALAAELRAASDAARGPPRSTRTDPRFMETFFKSSRLHFIGTWKTRIEALMAEVEGTAPNPAPYTKGTERVVMHVDMDCFFASAALVGRPELAGRPLAVCHSNSARGTGEVSSANYLVSRRGGEAARSFGVRADMFIAEARRRCPDLVVVPYEFEKYQEISEQVYRILMSYTSIVQPMSCDEAFLDVTGLVSEPSGPEELAARLRYDIATATQCTASAGIGPNMLIAKLATKRAKPNGQFRVTRGSVLEFLGDLNVDELPGVGWSIASKLEDQLGITRVRQVWSASRTLLQKRLGARARKSVGAEVNYGIRFECESEGGRGEVERFLGDLAGEVAARLRSAGVRGRCLVLKVKRRQAGAPEPAKFMGHGACDNISRSVTMSRFTAEAGDLRAAAVGLLRALAIPPEELRGLGITVCKLDNDPASATTRASAPAAAKLQAPPRTAFDASKPPPWAVYFKRKAQQQPQQQQQEAEAEPPSAAMAAASTEQGQTPSTALLTSPSDSLTAATATAAPSTPAKFHPTGGARQGGSAAAATAVVSPGALLSAGAVAAAAAAPGPGERGGNGAPAARPGAGAGSGRGHLAAPAGQSPAAAGICAAGAAAVAAGGVEDVPSWYAALYNEWSPVSVWDQQRKQQQLAAPAHQQLHQLQQGVGQRASPAGMPPAEWADGAAFRSTSFAAGAGTTAPAAAPAAVAAAGATAPPSEVGCVAAIGTGGQAVAAQPGPQQQHLPARIDAASEVSAHSAAGGREGAPAADAGARSRPRPRPRLHPVFAALLSQPGAVAGRSCGGDGGQGSKPGGGREVTAAASPPAPSVTAADAGAAAPVDALVQTAATVQVGGGPSSKGSLFGGGGDIAHQDPAGHLARPPQPPEQQQQQQLVGVTTAAAAARGSTAAAAGGHNVLDCPLPQPSRPAASGTHGAMGAAGPPRVPRVPAAPPVPAVSTASAGAGPSAASGGDAVTRVMESIDLSIDLVDDDDSEDDTGGPAGSTSGVSGSAAARWPAGFLKPPVGGGSGGRAAGRGRGRGGRGRGAAGSGGGRATGVAVGRNGAGGCDGGGGGGGSSMPRGHQGLQPAMAAAVGAASAATAFQIDLSVLAELPPDVRREVEREYAGLLAAPATRHTAPGPAPGPARGTRRAHGSNSGGGVAAQPPQGVRHVATGAGQSAGGGDDVAPQSAADRGAVGRDRHVQAMDMDSLQRRSTGAETGVAEGVDGGAARPLVAAAAAPGVMPTSMADVDFAVLNELPVELRSEITAELRRRQVGNGAAVKGPVLPPSAHLPPPPARGPPDVHVTGSGPVNSGNGASVPAVVAVGEAHAAVLRREGGSRVAAPKPAAGGEGGSGMPPPPPPPQFRLGLSEPSGGDGVAKWAGLAATRAGSPDIEEVMAVAALPASADPQQRLAAAAAHMFFGSQGTVSGPATMAAAAAAAATAVRIEGGYSDADVRRAFLAAIRSACARAGVVAVGGNSNGVEEVAVEGRDGAAAADGGRGDSGQIRAAAGVRTRRGPSEGATGEVALAAVAEEDGAGGEGENRRIQVTFMALALWLISQDHDLEGVVAMLRQVLRAHQLLWIETQRVVQAVREHVLHKFGFLMKL</sequence>
<feature type="compositionally biased region" description="Low complexity" evidence="14">
    <location>
        <begin position="502"/>
        <end position="522"/>
    </location>
</feature>
<evidence type="ECO:0000256" key="7">
    <source>
        <dbReference type="ARBA" id="ARBA00022695"/>
    </source>
</evidence>
<dbReference type="OrthoDB" id="427711at2759"/>
<evidence type="ECO:0000256" key="13">
    <source>
        <dbReference type="ARBA" id="ARBA00023242"/>
    </source>
</evidence>
<feature type="compositionally biased region" description="Low complexity" evidence="14">
    <location>
        <begin position="1621"/>
        <end position="1630"/>
    </location>
</feature>
<evidence type="ECO:0000259" key="15">
    <source>
        <dbReference type="PROSITE" id="PS50172"/>
    </source>
</evidence>
<feature type="compositionally biased region" description="Basic and acidic residues" evidence="14">
    <location>
        <begin position="253"/>
        <end position="268"/>
    </location>
</feature>
<feature type="region of interest" description="Disordered" evidence="14">
    <location>
        <begin position="1290"/>
        <end position="1325"/>
    </location>
</feature>
<evidence type="ECO:0000313" key="17">
    <source>
        <dbReference type="EMBL" id="EFJ42568.1"/>
    </source>
</evidence>
<reference evidence="17 18" key="1">
    <citation type="journal article" date="2010" name="Science">
        <title>Genomic analysis of organismal complexity in the multicellular green alga Volvox carteri.</title>
        <authorList>
            <person name="Prochnik S.E."/>
            <person name="Umen J."/>
            <person name="Nedelcu A.M."/>
            <person name="Hallmann A."/>
            <person name="Miller S.M."/>
            <person name="Nishii I."/>
            <person name="Ferris P."/>
            <person name="Kuo A."/>
            <person name="Mitros T."/>
            <person name="Fritz-Laylin L.K."/>
            <person name="Hellsten U."/>
            <person name="Chapman J."/>
            <person name="Simakov O."/>
            <person name="Rensing S.A."/>
            <person name="Terry A."/>
            <person name="Pangilinan J."/>
            <person name="Kapitonov V."/>
            <person name="Jurka J."/>
            <person name="Salamov A."/>
            <person name="Shapiro H."/>
            <person name="Schmutz J."/>
            <person name="Grimwood J."/>
            <person name="Lindquist E."/>
            <person name="Lucas S."/>
            <person name="Grigoriev I.V."/>
            <person name="Schmitt R."/>
            <person name="Kirk D."/>
            <person name="Rokhsar D.S."/>
        </authorList>
    </citation>
    <scope>NUCLEOTIDE SEQUENCE [LARGE SCALE GENOMIC DNA]</scope>
    <source>
        <strain evidence="18">f. Nagariensis / Eve</strain>
    </source>
</reference>
<dbReference type="GO" id="GO:0005634">
    <property type="term" value="C:nucleus"/>
    <property type="evidence" value="ECO:0007669"/>
    <property type="project" value="UniProtKB-SubCell"/>
</dbReference>
<dbReference type="SMART" id="SM00292">
    <property type="entry name" value="BRCT"/>
    <property type="match status" value="1"/>
</dbReference>
<dbReference type="PANTHER" id="PTHR45990:SF1">
    <property type="entry name" value="DNA REPAIR PROTEIN REV1"/>
    <property type="match status" value="1"/>
</dbReference>
<evidence type="ECO:0000256" key="5">
    <source>
        <dbReference type="ARBA" id="ARBA00022634"/>
    </source>
</evidence>
<feature type="compositionally biased region" description="Pro residues" evidence="14">
    <location>
        <begin position="1777"/>
        <end position="1791"/>
    </location>
</feature>
<dbReference type="Pfam" id="PF00817">
    <property type="entry name" value="IMS"/>
    <property type="match status" value="1"/>
</dbReference>
<feature type="compositionally biased region" description="Low complexity" evidence="14">
    <location>
        <begin position="216"/>
        <end position="245"/>
    </location>
</feature>
<dbReference type="FunFam" id="3.40.50.10190:FF:000011">
    <property type="entry name" value="DNA repair protein REV1"/>
    <property type="match status" value="1"/>
</dbReference>
<evidence type="ECO:0000256" key="4">
    <source>
        <dbReference type="ARBA" id="ARBA00020399"/>
    </source>
</evidence>
<dbReference type="Proteomes" id="UP000001058">
    <property type="component" value="Unassembled WGS sequence"/>
</dbReference>
<dbReference type="Gene3D" id="1.10.150.20">
    <property type="entry name" value="5' to 3' exonuclease, C-terminal subdomain"/>
    <property type="match status" value="1"/>
</dbReference>
<comment type="cofactor">
    <cofactor evidence="1">
        <name>Mg(2+)</name>
        <dbReference type="ChEBI" id="CHEBI:18420"/>
    </cofactor>
</comment>
<evidence type="ECO:0000259" key="16">
    <source>
        <dbReference type="PROSITE" id="PS50173"/>
    </source>
</evidence>
<dbReference type="SUPFAM" id="SSF52113">
    <property type="entry name" value="BRCT domain"/>
    <property type="match status" value="1"/>
</dbReference>
<evidence type="ECO:0000256" key="2">
    <source>
        <dbReference type="ARBA" id="ARBA00004123"/>
    </source>
</evidence>
<feature type="compositionally biased region" description="Low complexity" evidence="14">
    <location>
        <begin position="930"/>
        <end position="948"/>
    </location>
</feature>
<feature type="region of interest" description="Disordered" evidence="14">
    <location>
        <begin position="1145"/>
        <end position="1173"/>
    </location>
</feature>
<dbReference type="FunFam" id="3.30.1490.100:FF:000001">
    <property type="entry name" value="DNA repair protein REV1"/>
    <property type="match status" value="1"/>
</dbReference>
<feature type="compositionally biased region" description="Pro residues" evidence="14">
    <location>
        <begin position="1434"/>
        <end position="1446"/>
    </location>
</feature>
<dbReference type="InParanoid" id="D8UCK7"/>
<feature type="region of interest" description="Disordered" evidence="14">
    <location>
        <begin position="1406"/>
        <end position="1464"/>
    </location>
</feature>
<dbReference type="Gene3D" id="3.40.1170.60">
    <property type="match status" value="1"/>
</dbReference>
<dbReference type="InterPro" id="IPR053848">
    <property type="entry name" value="IMS_HHH_1"/>
</dbReference>
<feature type="compositionally biased region" description="Low complexity" evidence="14">
    <location>
        <begin position="969"/>
        <end position="991"/>
    </location>
</feature>
<keyword evidence="6" id="KW-0808">Transferase</keyword>
<protein>
    <recommendedName>
        <fullName evidence="4">DNA repair protein REV1</fullName>
    </recommendedName>
</protein>
<dbReference type="Pfam" id="PF11799">
    <property type="entry name" value="IMS_C"/>
    <property type="match status" value="1"/>
</dbReference>
<organism evidence="18">
    <name type="scientific">Volvox carteri f. nagariensis</name>
    <dbReference type="NCBI Taxonomy" id="3068"/>
    <lineage>
        <taxon>Eukaryota</taxon>
        <taxon>Viridiplantae</taxon>
        <taxon>Chlorophyta</taxon>
        <taxon>core chlorophytes</taxon>
        <taxon>Chlorophyceae</taxon>
        <taxon>CS clade</taxon>
        <taxon>Chlamydomonadales</taxon>
        <taxon>Volvocaceae</taxon>
        <taxon>Volvox</taxon>
    </lineage>
</organism>
<keyword evidence="10" id="KW-0460">Magnesium</keyword>
<feature type="domain" description="UmuC" evidence="16">
    <location>
        <begin position="579"/>
        <end position="770"/>
    </location>
</feature>
<dbReference type="GO" id="GO:0042276">
    <property type="term" value="P:error-prone translesion synthesis"/>
    <property type="evidence" value="ECO:0007669"/>
    <property type="project" value="TreeGrafter"/>
</dbReference>
<feature type="compositionally biased region" description="Low complexity" evidence="14">
    <location>
        <begin position="1494"/>
        <end position="1505"/>
    </location>
</feature>
<comment type="similarity">
    <text evidence="3">Belongs to the DNA polymerase type-Y family.</text>
</comment>
<name>D8UCK7_VOLCA</name>
<feature type="region of interest" description="Disordered" evidence="14">
    <location>
        <begin position="1225"/>
        <end position="1273"/>
    </location>
</feature>
<feature type="region of interest" description="Disordered" evidence="14">
    <location>
        <begin position="1345"/>
        <end position="1385"/>
    </location>
</feature>
<keyword evidence="8" id="KW-0479">Metal-binding</keyword>
<evidence type="ECO:0000256" key="11">
    <source>
        <dbReference type="ARBA" id="ARBA00023125"/>
    </source>
</evidence>
<feature type="compositionally biased region" description="Gly residues" evidence="14">
    <location>
        <begin position="1293"/>
        <end position="1308"/>
    </location>
</feature>
<comment type="subcellular location">
    <subcellularLocation>
        <location evidence="2">Nucleus</location>
    </subcellularLocation>
</comment>
<dbReference type="Gene3D" id="3.30.1490.100">
    <property type="entry name" value="DNA polymerase, Y-family, little finger domain"/>
    <property type="match status" value="1"/>
</dbReference>
<evidence type="ECO:0000256" key="14">
    <source>
        <dbReference type="SAM" id="MobiDB-lite"/>
    </source>
</evidence>
<dbReference type="GO" id="GO:0017125">
    <property type="term" value="F:deoxycytidyl transferase activity"/>
    <property type="evidence" value="ECO:0007669"/>
    <property type="project" value="TreeGrafter"/>
</dbReference>
<keyword evidence="11" id="KW-0238">DNA-binding</keyword>
<dbReference type="GO" id="GO:0006281">
    <property type="term" value="P:DNA repair"/>
    <property type="evidence" value="ECO:0007669"/>
    <property type="project" value="UniProtKB-KW"/>
</dbReference>
<evidence type="ECO:0000256" key="12">
    <source>
        <dbReference type="ARBA" id="ARBA00023204"/>
    </source>
</evidence>
<evidence type="ECO:0000256" key="6">
    <source>
        <dbReference type="ARBA" id="ARBA00022679"/>
    </source>
</evidence>
<dbReference type="InterPro" id="IPR043128">
    <property type="entry name" value="Rev_trsase/Diguanyl_cyclase"/>
</dbReference>
<feature type="compositionally biased region" description="Low complexity" evidence="14">
    <location>
        <begin position="1251"/>
        <end position="1266"/>
    </location>
</feature>
<keyword evidence="13" id="KW-0539">Nucleus</keyword>
<feature type="compositionally biased region" description="Low complexity" evidence="14">
    <location>
        <begin position="1447"/>
        <end position="1463"/>
    </location>
</feature>
<dbReference type="GO" id="GO:0070987">
    <property type="term" value="P:error-free translesion synthesis"/>
    <property type="evidence" value="ECO:0007669"/>
    <property type="project" value="TreeGrafter"/>
</dbReference>
<feature type="region of interest" description="Disordered" evidence="14">
    <location>
        <begin position="204"/>
        <end position="533"/>
    </location>
</feature>
<feature type="compositionally biased region" description="Gly residues" evidence="14">
    <location>
        <begin position="1516"/>
        <end position="1525"/>
    </location>
</feature>
<feature type="region of interest" description="Disordered" evidence="14">
    <location>
        <begin position="1061"/>
        <end position="1094"/>
    </location>
</feature>
<dbReference type="RefSeq" id="XP_002956424.1">
    <property type="nucleotide sequence ID" value="XM_002956378.1"/>
</dbReference>
<feature type="region of interest" description="Disordered" evidence="14">
    <location>
        <begin position="1480"/>
        <end position="1549"/>
    </location>
</feature>
<dbReference type="GeneID" id="9619394"/>
<dbReference type="GO" id="GO:0046872">
    <property type="term" value="F:metal ion binding"/>
    <property type="evidence" value="ECO:0007669"/>
    <property type="project" value="UniProtKB-KW"/>
</dbReference>
<evidence type="ECO:0000256" key="1">
    <source>
        <dbReference type="ARBA" id="ARBA00001946"/>
    </source>
</evidence>
<evidence type="ECO:0000256" key="3">
    <source>
        <dbReference type="ARBA" id="ARBA00010945"/>
    </source>
</evidence>
<accession>D8UCK7</accession>
<dbReference type="KEGG" id="vcn:VOLCADRAFT_97374"/>